<gene>
    <name evidence="1" type="ORF">SAMN06265173_1662</name>
</gene>
<sequence>MSPVTGAVVLTNAFGQAIAKGIGMGLPPDELAARLADRPDERNEAKAAIQSVLAAWEQAGLLTRETPDFPDPVAFSGQPHTMPLRFSGPGGVAHVYAPDPVLSEQLETIMGHMTAPPRAAKHPTRHLIAQPDTDGFAIFRNGAAVSGRIGLDAARFVLMREVAEATCGPQDVASVFHAGCVALNGQALLISGESGQGKSTLTFGLVAAGCAYLGDDHVPLCRDGRQIMSFPTSAGVKPGSWKLPEIRALQDRYGLTPRSPREGVRYIPLQDAGAIPLGQALPVKAIVIPHYRPDAPHDIMRISPEQALIQTLKAGCRTSESHQGDIAPLTELLNHVPAYELRFSRSDQSVPTCLSLLQNPLP</sequence>
<proteinExistence type="predicted"/>
<evidence type="ECO:0000313" key="2">
    <source>
        <dbReference type="Proteomes" id="UP000316030"/>
    </source>
</evidence>
<dbReference type="SUPFAM" id="SSF53795">
    <property type="entry name" value="PEP carboxykinase-like"/>
    <property type="match status" value="1"/>
</dbReference>
<evidence type="ECO:0000313" key="1">
    <source>
        <dbReference type="EMBL" id="SMO99993.1"/>
    </source>
</evidence>
<accession>A0A521FUY9</accession>
<protein>
    <recommendedName>
        <fullName evidence="3">Hpr(Ser) kinase/phosphatase</fullName>
    </recommendedName>
</protein>
<organism evidence="1 2">
    <name type="scientific">Thalassovita litoralis</name>
    <dbReference type="NCBI Taxonomy" id="1010611"/>
    <lineage>
        <taxon>Bacteria</taxon>
        <taxon>Pseudomonadati</taxon>
        <taxon>Pseudomonadota</taxon>
        <taxon>Alphaproteobacteria</taxon>
        <taxon>Rhodobacterales</taxon>
        <taxon>Roseobacteraceae</taxon>
        <taxon>Thalassovita</taxon>
    </lineage>
</organism>
<reference evidence="1 2" key="1">
    <citation type="submission" date="2017-05" db="EMBL/GenBank/DDBJ databases">
        <authorList>
            <person name="Varghese N."/>
            <person name="Submissions S."/>
        </authorList>
    </citation>
    <scope>NUCLEOTIDE SEQUENCE [LARGE SCALE GENOMIC DNA]</scope>
    <source>
        <strain evidence="1 2">DSM 29506</strain>
    </source>
</reference>
<dbReference type="EMBL" id="FXTO01000066">
    <property type="protein sequence ID" value="SMO99993.1"/>
    <property type="molecule type" value="Genomic_DNA"/>
</dbReference>
<dbReference type="OrthoDB" id="7831309at2"/>
<name>A0A521FUY9_9RHOB</name>
<keyword evidence="2" id="KW-1185">Reference proteome</keyword>
<dbReference type="AlphaFoldDB" id="A0A521FUY9"/>
<dbReference type="Proteomes" id="UP000316030">
    <property type="component" value="Unassembled WGS sequence"/>
</dbReference>
<dbReference type="Gene3D" id="3.40.50.300">
    <property type="entry name" value="P-loop containing nucleotide triphosphate hydrolases"/>
    <property type="match status" value="1"/>
</dbReference>
<dbReference type="RefSeq" id="WP_142495108.1">
    <property type="nucleotide sequence ID" value="NZ_FXTO01000066.1"/>
</dbReference>
<dbReference type="InterPro" id="IPR027417">
    <property type="entry name" value="P-loop_NTPase"/>
</dbReference>
<evidence type="ECO:0008006" key="3">
    <source>
        <dbReference type="Google" id="ProtNLM"/>
    </source>
</evidence>